<protein>
    <recommendedName>
        <fullName evidence="5">DUF453-domain-containing protein</fullName>
    </recommendedName>
</protein>
<gene>
    <name evidence="3" type="ORF">PAXRUDRAFT_830339</name>
</gene>
<keyword evidence="4" id="KW-1185">Reference proteome</keyword>
<accession>A0A0D0DZ04</accession>
<dbReference type="PANTHER" id="PTHR43709">
    <property type="entry name" value="ACONITATE ISOMERASE-RELATED"/>
    <property type="match status" value="1"/>
</dbReference>
<proteinExistence type="inferred from homology"/>
<dbReference type="EMBL" id="KN825323">
    <property type="protein sequence ID" value="KIK92024.1"/>
    <property type="molecule type" value="Genomic_DNA"/>
</dbReference>
<sequence>MHEMLQALSSRRFAAPSNCLRYRSVRRRLASKATPNPIPATFLRGGTSKGIFLNRDHLPGDRSQWASICLGIMGSPDTANGLQINGMGGGISSLSKICVVGAPSESQKAQGLDAEYTFIQVGIRDSAVEFSGNCGNLSSMVGAFALQEGICSRDGAPVETTTRVFNTNTNSHIHTTFPVTSVSGRVVPKLDLPQTAVAGVPGKASQIILEFPKPAGALTSKLLPSGNPVDIIDVQARPGTRVPVSLVDATNPTVFITLPDLTRILNIPPPFNIDFSNDAVLEFVESVRTQSAIKMGLDPFAQAQPKVAVISPPAAQDHDIYIQAYSMGVPHKAVPMTVGLCLGVAANIEGSLVQKIARGSENRATSRGLLTMKHPSGSVEVGAEFEADGSVKSARTVRTGRWLMRGFVYW</sequence>
<dbReference type="OrthoDB" id="10267539at2759"/>
<dbReference type="STRING" id="930991.A0A0D0DZ04"/>
<dbReference type="GO" id="GO:0016853">
    <property type="term" value="F:isomerase activity"/>
    <property type="evidence" value="ECO:0007669"/>
    <property type="project" value="UniProtKB-KW"/>
</dbReference>
<dbReference type="InParanoid" id="A0A0D0DZ04"/>
<reference evidence="4" key="2">
    <citation type="submission" date="2015-01" db="EMBL/GenBank/DDBJ databases">
        <title>Evolutionary Origins and Diversification of the Mycorrhizal Mutualists.</title>
        <authorList>
            <consortium name="DOE Joint Genome Institute"/>
            <consortium name="Mycorrhizal Genomics Consortium"/>
            <person name="Kohler A."/>
            <person name="Kuo A."/>
            <person name="Nagy L.G."/>
            <person name="Floudas D."/>
            <person name="Copeland A."/>
            <person name="Barry K.W."/>
            <person name="Cichocki N."/>
            <person name="Veneault-Fourrey C."/>
            <person name="LaButti K."/>
            <person name="Lindquist E.A."/>
            <person name="Lipzen A."/>
            <person name="Lundell T."/>
            <person name="Morin E."/>
            <person name="Murat C."/>
            <person name="Riley R."/>
            <person name="Ohm R."/>
            <person name="Sun H."/>
            <person name="Tunlid A."/>
            <person name="Henrissat B."/>
            <person name="Grigoriev I.V."/>
            <person name="Hibbett D.S."/>
            <person name="Martin F."/>
        </authorList>
    </citation>
    <scope>NUCLEOTIDE SEQUENCE [LARGE SCALE GENOMIC DNA]</scope>
    <source>
        <strain evidence="4">Ve08.2h10</strain>
    </source>
</reference>
<evidence type="ECO:0000256" key="1">
    <source>
        <dbReference type="ARBA" id="ARBA00007673"/>
    </source>
</evidence>
<dbReference type="SUPFAM" id="SSF54506">
    <property type="entry name" value="Diaminopimelate epimerase-like"/>
    <property type="match status" value="2"/>
</dbReference>
<evidence type="ECO:0000313" key="4">
    <source>
        <dbReference type="Proteomes" id="UP000054538"/>
    </source>
</evidence>
<reference evidence="3 4" key="1">
    <citation type="submission" date="2014-04" db="EMBL/GenBank/DDBJ databases">
        <authorList>
            <consortium name="DOE Joint Genome Institute"/>
            <person name="Kuo A."/>
            <person name="Kohler A."/>
            <person name="Jargeat P."/>
            <person name="Nagy L.G."/>
            <person name="Floudas D."/>
            <person name="Copeland A."/>
            <person name="Barry K.W."/>
            <person name="Cichocki N."/>
            <person name="Veneault-Fourrey C."/>
            <person name="LaButti K."/>
            <person name="Lindquist E.A."/>
            <person name="Lipzen A."/>
            <person name="Lundell T."/>
            <person name="Morin E."/>
            <person name="Murat C."/>
            <person name="Sun H."/>
            <person name="Tunlid A."/>
            <person name="Henrissat B."/>
            <person name="Grigoriev I.V."/>
            <person name="Hibbett D.S."/>
            <person name="Martin F."/>
            <person name="Nordberg H.P."/>
            <person name="Cantor M.N."/>
            <person name="Hua S.X."/>
        </authorList>
    </citation>
    <scope>NUCLEOTIDE SEQUENCE [LARGE SCALE GENOMIC DNA]</scope>
    <source>
        <strain evidence="3 4">Ve08.2h10</strain>
    </source>
</reference>
<dbReference type="Proteomes" id="UP000054538">
    <property type="component" value="Unassembled WGS sequence"/>
</dbReference>
<organism evidence="3 4">
    <name type="scientific">Paxillus rubicundulus Ve08.2h10</name>
    <dbReference type="NCBI Taxonomy" id="930991"/>
    <lineage>
        <taxon>Eukaryota</taxon>
        <taxon>Fungi</taxon>
        <taxon>Dikarya</taxon>
        <taxon>Basidiomycota</taxon>
        <taxon>Agaricomycotina</taxon>
        <taxon>Agaricomycetes</taxon>
        <taxon>Agaricomycetidae</taxon>
        <taxon>Boletales</taxon>
        <taxon>Paxilineae</taxon>
        <taxon>Paxillaceae</taxon>
        <taxon>Paxillus</taxon>
    </lineage>
</organism>
<dbReference type="HOGENOM" id="CLU_026443_0_0_1"/>
<keyword evidence="2" id="KW-0413">Isomerase</keyword>
<name>A0A0D0DZ04_9AGAM</name>
<dbReference type="Gene3D" id="3.10.310.10">
    <property type="entry name" value="Diaminopimelate Epimerase, Chain A, domain 1"/>
    <property type="match status" value="2"/>
</dbReference>
<dbReference type="AlphaFoldDB" id="A0A0D0DZ04"/>
<evidence type="ECO:0008006" key="5">
    <source>
        <dbReference type="Google" id="ProtNLM"/>
    </source>
</evidence>
<comment type="similarity">
    <text evidence="1">Belongs to the PrpF family.</text>
</comment>
<evidence type="ECO:0000313" key="3">
    <source>
        <dbReference type="EMBL" id="KIK92024.1"/>
    </source>
</evidence>
<dbReference type="InterPro" id="IPR007400">
    <property type="entry name" value="PrpF-like"/>
</dbReference>
<evidence type="ECO:0000256" key="2">
    <source>
        <dbReference type="ARBA" id="ARBA00023235"/>
    </source>
</evidence>
<dbReference type="PANTHER" id="PTHR43709:SF2">
    <property type="entry name" value="DUF453 DOMAIN PROTEIN (AFU_ORTHOLOGUE AFUA_6G00360)"/>
    <property type="match status" value="1"/>
</dbReference>
<dbReference type="Pfam" id="PF04303">
    <property type="entry name" value="PrpF"/>
    <property type="match status" value="1"/>
</dbReference>